<sequence length="401" mass="46639">MKINYCVNFSIDIQEPTLKAITQAYFQLLPILLSDIFQNVIVTFAQYYMERKLKPFSCEECGNREEFIWKTRKGKSTELLTIFGMIKIPQLQVKCKRCGHKMYITRRLLGVEPRKKVPKETVRKLGLLGALTSFRVAQKIVGMFGWVLDRMTIWRCVQRMGREIEFDVDENELWMGQADGTGIPIRGIKKRGKEMKVFVQLKKRGGVRVAGLAIGAYEGEWEKLFEPLLETLRKFKQFLLVTDGDTSILKALGDKVKVIFQRCLWHIPHQFKWYLWKDGVKRKSKEWVHALAELFNICALRSLVDDEKVIRKMVHLKEERLEELIGYCRQQGWSHSAVYLENAAPDMFSAVLNRLQGKTNSLVERVMRTINLRINVGKWSLAGALNVTKVRLAYYYNGFDA</sequence>
<comment type="caution">
    <text evidence="1">The sequence shown here is derived from an EMBL/GenBank/DDBJ whole genome shotgun (WGS) entry which is preliminary data.</text>
</comment>
<proteinExistence type="predicted"/>
<name>A0A0F9BW48_9ZZZZ</name>
<reference evidence="1" key="1">
    <citation type="journal article" date="2015" name="Nature">
        <title>Complex archaea that bridge the gap between prokaryotes and eukaryotes.</title>
        <authorList>
            <person name="Spang A."/>
            <person name="Saw J.H."/>
            <person name="Jorgensen S.L."/>
            <person name="Zaremba-Niedzwiedzka K."/>
            <person name="Martijn J."/>
            <person name="Lind A.E."/>
            <person name="van Eijk R."/>
            <person name="Schleper C."/>
            <person name="Guy L."/>
            <person name="Ettema T.J."/>
        </authorList>
    </citation>
    <scope>NUCLEOTIDE SEQUENCE</scope>
</reference>
<organism evidence="1">
    <name type="scientific">marine sediment metagenome</name>
    <dbReference type="NCBI Taxonomy" id="412755"/>
    <lineage>
        <taxon>unclassified sequences</taxon>
        <taxon>metagenomes</taxon>
        <taxon>ecological metagenomes</taxon>
    </lineage>
</organism>
<protein>
    <recommendedName>
        <fullName evidence="2">MULE transposase domain-containing protein</fullName>
    </recommendedName>
</protein>
<dbReference type="EMBL" id="LAZR01038980">
    <property type="protein sequence ID" value="KKL18152.1"/>
    <property type="molecule type" value="Genomic_DNA"/>
</dbReference>
<evidence type="ECO:0000313" key="1">
    <source>
        <dbReference type="EMBL" id="KKL18152.1"/>
    </source>
</evidence>
<accession>A0A0F9BW48</accession>
<evidence type="ECO:0008006" key="2">
    <source>
        <dbReference type="Google" id="ProtNLM"/>
    </source>
</evidence>
<dbReference type="AlphaFoldDB" id="A0A0F9BW48"/>
<gene>
    <name evidence="1" type="ORF">LCGC14_2478380</name>
</gene>